<dbReference type="RefSeq" id="WP_138238657.1">
    <property type="nucleotide sequence ID" value="NZ_VBRY01000003.1"/>
</dbReference>
<dbReference type="EMBL" id="VBRY01000003">
    <property type="protein sequence ID" value="TLS68322.1"/>
    <property type="molecule type" value="Genomic_DNA"/>
</dbReference>
<protein>
    <submittedName>
        <fullName evidence="1">Uncharacterized protein</fullName>
    </submittedName>
</protein>
<dbReference type="Proteomes" id="UP000306585">
    <property type="component" value="Unassembled WGS sequence"/>
</dbReference>
<reference evidence="1 2" key="1">
    <citation type="journal article" date="2019" name="Appl. Environ. Microbiol.">
        <title>Environmental Evidence and Genomic Insight of Iron-oxidizing Bacteria Preference Towards More Corrosion Resistant Stainless Steel at Higher Salinities.</title>
        <authorList>
            <person name="Garrison C.E."/>
            <person name="Price K.A."/>
            <person name="Field E.K."/>
        </authorList>
    </citation>
    <scope>NUCLEOTIDE SEQUENCE [LARGE SCALE GENOMIC DNA]</scope>
    <source>
        <strain evidence="1 2">P3</strain>
    </source>
</reference>
<evidence type="ECO:0000313" key="1">
    <source>
        <dbReference type="EMBL" id="TLS68322.1"/>
    </source>
</evidence>
<proteinExistence type="predicted"/>
<evidence type="ECO:0000313" key="2">
    <source>
        <dbReference type="Proteomes" id="UP000306585"/>
    </source>
</evidence>
<comment type="caution">
    <text evidence="1">The sequence shown here is derived from an EMBL/GenBank/DDBJ whole genome shotgun (WGS) entry which is preliminary data.</text>
</comment>
<gene>
    <name evidence="1" type="ORF">FEF65_04855</name>
</gene>
<name>A0A5R9GWP1_9PROT</name>
<dbReference type="AlphaFoldDB" id="A0A5R9GWP1"/>
<accession>A0A5R9GWP1</accession>
<keyword evidence="2" id="KW-1185">Reference proteome</keyword>
<sequence length="121" mass="13498">MKLEYAHQIGKIDTNEINWIVEDHLKTAADSAACISTDPQRCMEAINGTCCRGEWDKLIAVYRSESLIQTTSLLRAMEKDGWRCDICPAGLQQSSEAPLSDYYLCVRIRNAEQATAAGSIR</sequence>
<organism evidence="1 2">
    <name type="scientific">Mariprofundus erugo</name>
    <dbReference type="NCBI Taxonomy" id="2528639"/>
    <lineage>
        <taxon>Bacteria</taxon>
        <taxon>Pseudomonadati</taxon>
        <taxon>Pseudomonadota</taxon>
        <taxon>Candidatius Mariprofundia</taxon>
        <taxon>Mariprofundales</taxon>
        <taxon>Mariprofundaceae</taxon>
        <taxon>Mariprofundus</taxon>
    </lineage>
</organism>